<feature type="compositionally biased region" description="Low complexity" evidence="1">
    <location>
        <begin position="151"/>
        <end position="166"/>
    </location>
</feature>
<feature type="compositionally biased region" description="Pro residues" evidence="1">
    <location>
        <begin position="200"/>
        <end position="215"/>
    </location>
</feature>
<evidence type="ECO:0000313" key="3">
    <source>
        <dbReference type="Proteomes" id="UP001501676"/>
    </source>
</evidence>
<comment type="caution">
    <text evidence="2">The sequence shown here is derived from an EMBL/GenBank/DDBJ whole genome shotgun (WGS) entry which is preliminary data.</text>
</comment>
<name>A0ABP6T7X3_9ACTN</name>
<feature type="region of interest" description="Disordered" evidence="1">
    <location>
        <begin position="151"/>
        <end position="237"/>
    </location>
</feature>
<sequence length="415" mass="43084">MIDLGALWMAVDPPGDRPRTVRLNGAPSAVGRKGWEAIAGAIGAVAAPPAVVLVDTFRGLSAALGDDGAAETVSALVAPGRTVVLVLDDLVEAEQFGAVALRHGAVVTVDDQTIRDVRSVADLVGEGAAGPGAPPQRRAWADAAAELARPVPITPPAIGTAPAAVPEPREADGGNASNDRRRRWWRRSEPEPPGALGVPPVGPPPLGQPPLPPPGSDGQRPEPGTLPFAAQPVEEVPSDPAVGVTVAVTDTTGMRIDRPLAPGGYYLIQLTMRSAPTDPAPADPAPPDPRPDPVGAWVQVSVVAETVTVPVGPHAMFVPRHGVAWTCPCEPGGPHTCLPEERSEQLDLPFVAPRRPDVYRVHLAVRHRATVIHQTRLELPVIGPGHDLPVSAGPSATVTYEAPALRPSAPRPPSR</sequence>
<organism evidence="2 3">
    <name type="scientific">Cryptosporangium minutisporangium</name>
    <dbReference type="NCBI Taxonomy" id="113569"/>
    <lineage>
        <taxon>Bacteria</taxon>
        <taxon>Bacillati</taxon>
        <taxon>Actinomycetota</taxon>
        <taxon>Actinomycetes</taxon>
        <taxon>Cryptosporangiales</taxon>
        <taxon>Cryptosporangiaceae</taxon>
        <taxon>Cryptosporangium</taxon>
    </lineage>
</organism>
<dbReference type="EMBL" id="BAAAYN010000048">
    <property type="protein sequence ID" value="GAA3395513.1"/>
    <property type="molecule type" value="Genomic_DNA"/>
</dbReference>
<dbReference type="Proteomes" id="UP001501676">
    <property type="component" value="Unassembled WGS sequence"/>
</dbReference>
<evidence type="ECO:0000256" key="1">
    <source>
        <dbReference type="SAM" id="MobiDB-lite"/>
    </source>
</evidence>
<protein>
    <submittedName>
        <fullName evidence="2">Uncharacterized protein</fullName>
    </submittedName>
</protein>
<reference evidence="3" key="1">
    <citation type="journal article" date="2019" name="Int. J. Syst. Evol. Microbiol.">
        <title>The Global Catalogue of Microorganisms (GCM) 10K type strain sequencing project: providing services to taxonomists for standard genome sequencing and annotation.</title>
        <authorList>
            <consortium name="The Broad Institute Genomics Platform"/>
            <consortium name="The Broad Institute Genome Sequencing Center for Infectious Disease"/>
            <person name="Wu L."/>
            <person name="Ma J."/>
        </authorList>
    </citation>
    <scope>NUCLEOTIDE SEQUENCE [LARGE SCALE GENOMIC DNA]</scope>
    <source>
        <strain evidence="3">JCM 9458</strain>
    </source>
</reference>
<accession>A0ABP6T7X3</accession>
<gene>
    <name evidence="2" type="ORF">GCM10020369_68920</name>
</gene>
<proteinExistence type="predicted"/>
<evidence type="ECO:0000313" key="2">
    <source>
        <dbReference type="EMBL" id="GAA3395513.1"/>
    </source>
</evidence>
<keyword evidence="3" id="KW-1185">Reference proteome</keyword>